<dbReference type="PROSITE" id="PS51554">
    <property type="entry name" value="PFL"/>
    <property type="match status" value="1"/>
</dbReference>
<dbReference type="GO" id="GO:0003824">
    <property type="term" value="F:catalytic activity"/>
    <property type="evidence" value="ECO:0007669"/>
    <property type="project" value="InterPro"/>
</dbReference>
<accession>X0ZMT8</accession>
<dbReference type="InterPro" id="IPR004184">
    <property type="entry name" value="PFL_dom"/>
</dbReference>
<dbReference type="EMBL" id="BART01002972">
    <property type="protein sequence ID" value="GAG70729.1"/>
    <property type="molecule type" value="Genomic_DNA"/>
</dbReference>
<evidence type="ECO:0000259" key="1">
    <source>
        <dbReference type="PROSITE" id="PS51554"/>
    </source>
</evidence>
<dbReference type="AlphaFoldDB" id="X0ZMT8"/>
<protein>
    <recommendedName>
        <fullName evidence="1">PFL domain-containing protein</fullName>
    </recommendedName>
</protein>
<organism evidence="2">
    <name type="scientific">marine sediment metagenome</name>
    <dbReference type="NCBI Taxonomy" id="412755"/>
    <lineage>
        <taxon>unclassified sequences</taxon>
        <taxon>metagenomes</taxon>
        <taxon>ecological metagenomes</taxon>
    </lineage>
</organism>
<name>X0ZMT8_9ZZZZ</name>
<evidence type="ECO:0000313" key="2">
    <source>
        <dbReference type="EMBL" id="GAG70729.1"/>
    </source>
</evidence>
<dbReference type="InterPro" id="IPR051215">
    <property type="entry name" value="GRE"/>
</dbReference>
<proteinExistence type="predicted"/>
<feature type="domain" description="PFL" evidence="1">
    <location>
        <begin position="1"/>
        <end position="303"/>
    </location>
</feature>
<dbReference type="Pfam" id="PF02901">
    <property type="entry name" value="PFL-like"/>
    <property type="match status" value="1"/>
</dbReference>
<comment type="caution">
    <text evidence="2">The sequence shown here is derived from an EMBL/GenBank/DDBJ whole genome shotgun (WGS) entry which is preliminary data.</text>
</comment>
<feature type="non-terminal residue" evidence="2">
    <location>
        <position position="1"/>
    </location>
</feature>
<gene>
    <name evidence="2" type="ORF">S01H4_08595</name>
</gene>
<dbReference type="SUPFAM" id="SSF51998">
    <property type="entry name" value="PFL-like glycyl radical enzymes"/>
    <property type="match status" value="1"/>
</dbReference>
<dbReference type="GO" id="GO:0005829">
    <property type="term" value="C:cytosol"/>
    <property type="evidence" value="ECO:0007669"/>
    <property type="project" value="TreeGrafter"/>
</dbReference>
<sequence>LVLEATSNIRVTQPTVSFRWHKNTPKDLKLQVVDVVSQGLGMPGLFNDEAIIPMMLDKGTETSDANNYSILGCVEPIIEGKSDPRPNIGYVNLPKILEITLNNGRNPKTEELVGKETGNPRGFTDFNELWRAYEEQIDYAIELLTLADRQAAGVLAEHKPTPFISSLLEGCLTNGKTMQDGGVIYNSGGIMGVGVAIAADSLATLRKYIFEDKELNFDKMLDILANDYEGHEELRVRLENDSCKYGNDIEKVDFLARDTGRAFCNAIQSRMTTRNGPYHGALFSVSMYIPQGDSLGATPDGRKAGVMLSDGVSPTQNKDTQGPTAAMTSSCTNGSNSMKYALYPATLTMRSRCCIGFTFASSRVSLDTTLN</sequence>
<dbReference type="PANTHER" id="PTHR43641">
    <property type="entry name" value="FORMATE ACETYLTRANSFERASE 3-RELATED"/>
    <property type="match status" value="1"/>
</dbReference>
<dbReference type="PANTHER" id="PTHR43641:SF2">
    <property type="entry name" value="DEHYDRATASE YBIW-RELATED"/>
    <property type="match status" value="1"/>
</dbReference>
<reference evidence="2" key="1">
    <citation type="journal article" date="2014" name="Front. Microbiol.">
        <title>High frequency of phylogenetically diverse reductive dehalogenase-homologous genes in deep subseafloor sedimentary metagenomes.</title>
        <authorList>
            <person name="Kawai M."/>
            <person name="Futagami T."/>
            <person name="Toyoda A."/>
            <person name="Takaki Y."/>
            <person name="Nishi S."/>
            <person name="Hori S."/>
            <person name="Arai W."/>
            <person name="Tsubouchi T."/>
            <person name="Morono Y."/>
            <person name="Uchiyama I."/>
            <person name="Ito T."/>
            <person name="Fujiyama A."/>
            <person name="Inagaki F."/>
            <person name="Takami H."/>
        </authorList>
    </citation>
    <scope>NUCLEOTIDE SEQUENCE</scope>
    <source>
        <strain evidence="2">Expedition CK06-06</strain>
    </source>
</reference>
<dbReference type="Gene3D" id="3.20.70.20">
    <property type="match status" value="1"/>
</dbReference>